<reference evidence="4 5" key="1">
    <citation type="submission" date="2020-05" db="EMBL/GenBank/DDBJ databases">
        <title>Genome Sequencing of Type Strains.</title>
        <authorList>
            <person name="Lemaire J.F."/>
            <person name="Inderbitzin P."/>
            <person name="Gregorio O.A."/>
            <person name="Collins S.B."/>
            <person name="Wespe N."/>
            <person name="Knight-Connoni V."/>
        </authorList>
    </citation>
    <scope>NUCLEOTIDE SEQUENCE [LARGE SCALE GENOMIC DNA]</scope>
    <source>
        <strain evidence="4 5">LMG 21957</strain>
    </source>
</reference>
<dbReference type="PANTHER" id="PTHR46889">
    <property type="entry name" value="TRANSPOSASE INSF FOR INSERTION SEQUENCE IS3B-RELATED"/>
    <property type="match status" value="1"/>
</dbReference>
<gene>
    <name evidence="4" type="ORF">HP552_21455</name>
</gene>
<evidence type="ECO:0000313" key="5">
    <source>
        <dbReference type="Proteomes" id="UP000526125"/>
    </source>
</evidence>
<dbReference type="InterPro" id="IPR050900">
    <property type="entry name" value="Transposase_IS3/IS150/IS904"/>
</dbReference>
<dbReference type="Pfam" id="PF13276">
    <property type="entry name" value="HTH_21"/>
    <property type="match status" value="1"/>
</dbReference>
<evidence type="ECO:0000259" key="2">
    <source>
        <dbReference type="Pfam" id="PF00665"/>
    </source>
</evidence>
<comment type="caution">
    <text evidence="4">The sequence shown here is derived from an EMBL/GenBank/DDBJ whole genome shotgun (WGS) entry which is preliminary data.</text>
</comment>
<proteinExistence type="predicted"/>
<dbReference type="InterPro" id="IPR012337">
    <property type="entry name" value="RNaseH-like_sf"/>
</dbReference>
<comment type="function">
    <text evidence="1">Involved in the transposition of the insertion sequence.</text>
</comment>
<keyword evidence="5" id="KW-1185">Reference proteome</keyword>
<accession>A0A7Y6EXJ5</accession>
<dbReference type="EMBL" id="JABMCB010000192">
    <property type="protein sequence ID" value="NUU77784.1"/>
    <property type="molecule type" value="Genomic_DNA"/>
</dbReference>
<protein>
    <submittedName>
        <fullName evidence="4">IS3 family transposase</fullName>
    </submittedName>
</protein>
<dbReference type="SUPFAM" id="SSF53098">
    <property type="entry name" value="Ribonuclease H-like"/>
    <property type="match status" value="1"/>
</dbReference>
<dbReference type="InterPro" id="IPR001584">
    <property type="entry name" value="Integrase_cat-core"/>
</dbReference>
<feature type="domain" description="HTH-like" evidence="3">
    <location>
        <begin position="51"/>
        <end position="102"/>
    </location>
</feature>
<name>A0A7Y6EXJ5_9BACL</name>
<organism evidence="4 5">
    <name type="scientific">Paenibacillus xylanilyticus</name>
    <dbReference type="NCBI Taxonomy" id="248903"/>
    <lineage>
        <taxon>Bacteria</taxon>
        <taxon>Bacillati</taxon>
        <taxon>Bacillota</taxon>
        <taxon>Bacilli</taxon>
        <taxon>Bacillales</taxon>
        <taxon>Paenibacillaceae</taxon>
        <taxon>Paenibacillus</taxon>
    </lineage>
</organism>
<dbReference type="PANTHER" id="PTHR46889:SF4">
    <property type="entry name" value="TRANSPOSASE INSO FOR INSERTION SEQUENCE ELEMENT IS911B-RELATED"/>
    <property type="match status" value="1"/>
</dbReference>
<dbReference type="RefSeq" id="WP_175397415.1">
    <property type="nucleotide sequence ID" value="NZ_JABMCB010000192.1"/>
</dbReference>
<feature type="domain" description="Integrase catalytic" evidence="2">
    <location>
        <begin position="124"/>
        <end position="209"/>
    </location>
</feature>
<dbReference type="InterPro" id="IPR025948">
    <property type="entry name" value="HTH-like_dom"/>
</dbReference>
<dbReference type="Proteomes" id="UP000526125">
    <property type="component" value="Unassembled WGS sequence"/>
</dbReference>
<dbReference type="AlphaFoldDB" id="A0A7Y6EXJ5"/>
<evidence type="ECO:0000259" key="3">
    <source>
        <dbReference type="Pfam" id="PF13276"/>
    </source>
</evidence>
<evidence type="ECO:0000256" key="1">
    <source>
        <dbReference type="ARBA" id="ARBA00002286"/>
    </source>
</evidence>
<evidence type="ECO:0000313" key="4">
    <source>
        <dbReference type="EMBL" id="NUU77784.1"/>
    </source>
</evidence>
<dbReference type="GO" id="GO:0015074">
    <property type="term" value="P:DNA integration"/>
    <property type="evidence" value="ECO:0007669"/>
    <property type="project" value="InterPro"/>
</dbReference>
<dbReference type="Pfam" id="PF00665">
    <property type="entry name" value="rve"/>
    <property type="match status" value="1"/>
</dbReference>
<sequence length="239" mass="28653">MELKLEAARLVNEEHMSIREVAKRLSRSCYYKWRKSMQVTNERRQKQYELESNLLAIHRVHPYSGYLRMTLALWREFLRVNHKKVYRLMKQLGIGSVIRKKRRFFGKQASVVNPNRLERQFQADKPRTKLVKDITYIRAGEHFVYLSVIQDLCNNETVAWHLSERNDLALIHETLDRLCQHTDLSGVILNSNQGFQYTSKPFNHKLKHARKSLQAWELPRQCLYRVFHLSYIDRENILE</sequence>